<dbReference type="InterPro" id="IPR011600">
    <property type="entry name" value="Pept_C14_caspase"/>
</dbReference>
<dbReference type="Pfam" id="PF00656">
    <property type="entry name" value="Peptidase_C14"/>
    <property type="match status" value="1"/>
</dbReference>
<reference evidence="3 4" key="1">
    <citation type="submission" date="2017-04" db="EMBL/GenBank/DDBJ databases">
        <title>Genome Sequence of the Model Brown-Rot Fungus Postia placenta SB12.</title>
        <authorList>
            <consortium name="DOE Joint Genome Institute"/>
            <person name="Gaskell J."/>
            <person name="Kersten P."/>
            <person name="Larrondo L.F."/>
            <person name="Canessa P."/>
            <person name="Martinez D."/>
            <person name="Hibbett D."/>
            <person name="Schmoll M."/>
            <person name="Kubicek C.P."/>
            <person name="Martinez A.T."/>
            <person name="Yadav J."/>
            <person name="Master E."/>
            <person name="Magnuson J.K."/>
            <person name="James T."/>
            <person name="Yaver D."/>
            <person name="Berka R."/>
            <person name="Labutti K."/>
            <person name="Lipzen A."/>
            <person name="Aerts A."/>
            <person name="Barry K."/>
            <person name="Henrissat B."/>
            <person name="Blanchette R."/>
            <person name="Grigoriev I."/>
            <person name="Cullen D."/>
        </authorList>
    </citation>
    <scope>NUCLEOTIDE SEQUENCE [LARGE SCALE GENOMIC DNA]</scope>
    <source>
        <strain evidence="3 4">MAD-698-R-SB12</strain>
    </source>
</reference>
<evidence type="ECO:0000313" key="4">
    <source>
        <dbReference type="Proteomes" id="UP000194127"/>
    </source>
</evidence>
<dbReference type="InterPro" id="IPR050452">
    <property type="entry name" value="Metacaspase"/>
</dbReference>
<evidence type="ECO:0000256" key="1">
    <source>
        <dbReference type="ARBA" id="ARBA00009005"/>
    </source>
</evidence>
<dbReference type="GO" id="GO:0006508">
    <property type="term" value="P:proteolysis"/>
    <property type="evidence" value="ECO:0007669"/>
    <property type="project" value="InterPro"/>
</dbReference>
<evidence type="ECO:0000313" key="3">
    <source>
        <dbReference type="EMBL" id="OSX61058.1"/>
    </source>
</evidence>
<dbReference type="EMBL" id="KZ110599">
    <property type="protein sequence ID" value="OSX61058.1"/>
    <property type="molecule type" value="Genomic_DNA"/>
</dbReference>
<sequence length="273" mass="30899">MTVARNTVTKKAVSIGVEYRASCHRAMALGHLPGAHKDPQMLSSILQSRFGYKEENIKILSDDKNHNHDYPSAHNIYVVHIPSNYIIQRDAMNWLVDNAGPEDHLVFHFIFPVDYALDHEGAMTNYITDDEIHQLVEKVPKDTHFIMIFDCCHSGHIAELHHELHSDVHLHSLILPQKSSGQGGETSFIARNATLEPKVVKLEPHHFPNVECWEACRADQLALGDKNGGLFMRAFTQAIRKSLRIVTDMKLARIISPEWFNLGTCGTSPARWL</sequence>
<organism evidence="3 4">
    <name type="scientific">Postia placenta MAD-698-R-SB12</name>
    <dbReference type="NCBI Taxonomy" id="670580"/>
    <lineage>
        <taxon>Eukaryota</taxon>
        <taxon>Fungi</taxon>
        <taxon>Dikarya</taxon>
        <taxon>Basidiomycota</taxon>
        <taxon>Agaricomycotina</taxon>
        <taxon>Agaricomycetes</taxon>
        <taxon>Polyporales</taxon>
        <taxon>Adustoporiaceae</taxon>
        <taxon>Rhodonia</taxon>
    </lineage>
</organism>
<keyword evidence="4" id="KW-1185">Reference proteome</keyword>
<dbReference type="AlphaFoldDB" id="A0A1X6MXG0"/>
<dbReference type="GO" id="GO:0004197">
    <property type="term" value="F:cysteine-type endopeptidase activity"/>
    <property type="evidence" value="ECO:0007669"/>
    <property type="project" value="InterPro"/>
</dbReference>
<gene>
    <name evidence="3" type="ORF">POSPLADRAFT_1145725</name>
</gene>
<dbReference type="GO" id="GO:0005737">
    <property type="term" value="C:cytoplasm"/>
    <property type="evidence" value="ECO:0007669"/>
    <property type="project" value="TreeGrafter"/>
</dbReference>
<dbReference type="PANTHER" id="PTHR48104:SF30">
    <property type="entry name" value="METACASPASE-1"/>
    <property type="match status" value="1"/>
</dbReference>
<dbReference type="PANTHER" id="PTHR48104">
    <property type="entry name" value="METACASPASE-4"/>
    <property type="match status" value="1"/>
</dbReference>
<dbReference type="Gene3D" id="3.40.50.1460">
    <property type="match status" value="1"/>
</dbReference>
<dbReference type="OrthoDB" id="3223806at2759"/>
<evidence type="ECO:0000259" key="2">
    <source>
        <dbReference type="Pfam" id="PF00656"/>
    </source>
</evidence>
<dbReference type="RefSeq" id="XP_024337852.1">
    <property type="nucleotide sequence ID" value="XM_024485830.1"/>
</dbReference>
<accession>A0A1X6MXG0</accession>
<protein>
    <recommendedName>
        <fullName evidence="2">Peptidase C14 caspase domain-containing protein</fullName>
    </recommendedName>
</protein>
<feature type="domain" description="Peptidase C14 caspase" evidence="2">
    <location>
        <begin position="10"/>
        <end position="242"/>
    </location>
</feature>
<name>A0A1X6MXG0_9APHY</name>
<comment type="similarity">
    <text evidence="1">Belongs to the peptidase C14B family.</text>
</comment>
<dbReference type="GeneID" id="36330779"/>
<proteinExistence type="inferred from homology"/>
<dbReference type="Proteomes" id="UP000194127">
    <property type="component" value="Unassembled WGS sequence"/>
</dbReference>